<accession>A0A1H6X459</accession>
<dbReference type="GO" id="GO:0008173">
    <property type="term" value="F:RNA methyltransferase activity"/>
    <property type="evidence" value="ECO:0007669"/>
    <property type="project" value="InterPro"/>
</dbReference>
<feature type="domain" description="SAM-dependent MTase RsmB/NOP-type" evidence="6">
    <location>
        <begin position="149"/>
        <end position="407"/>
    </location>
</feature>
<evidence type="ECO:0000256" key="4">
    <source>
        <dbReference type="ARBA" id="ARBA00022884"/>
    </source>
</evidence>
<dbReference type="RefSeq" id="WP_090337690.1">
    <property type="nucleotide sequence ID" value="NZ_FNXY01000005.1"/>
</dbReference>
<gene>
    <name evidence="7" type="ORF">SAMN04487995_3712</name>
</gene>
<dbReference type="InterPro" id="IPR029063">
    <property type="entry name" value="SAM-dependent_MTases_sf"/>
</dbReference>
<dbReference type="Proteomes" id="UP000199532">
    <property type="component" value="Unassembled WGS sequence"/>
</dbReference>
<protein>
    <submittedName>
        <fullName evidence="7">16S rRNA (Cytosine967-C5)-methyltransferase</fullName>
    </submittedName>
</protein>
<evidence type="ECO:0000313" key="8">
    <source>
        <dbReference type="Proteomes" id="UP000199532"/>
    </source>
</evidence>
<dbReference type="PROSITE" id="PS51686">
    <property type="entry name" value="SAM_MT_RSMB_NOP"/>
    <property type="match status" value="1"/>
</dbReference>
<dbReference type="EMBL" id="FNXY01000005">
    <property type="protein sequence ID" value="SEJ19602.1"/>
    <property type="molecule type" value="Genomic_DNA"/>
</dbReference>
<keyword evidence="4 5" id="KW-0694">RNA-binding</keyword>
<dbReference type="Gene3D" id="3.40.50.150">
    <property type="entry name" value="Vaccinia Virus protein VP39"/>
    <property type="match status" value="1"/>
</dbReference>
<name>A0A1H6X459_9BACT</name>
<proteinExistence type="inferred from homology"/>
<evidence type="ECO:0000256" key="1">
    <source>
        <dbReference type="ARBA" id="ARBA00022603"/>
    </source>
</evidence>
<evidence type="ECO:0000313" key="7">
    <source>
        <dbReference type="EMBL" id="SEJ19602.1"/>
    </source>
</evidence>
<evidence type="ECO:0000259" key="6">
    <source>
        <dbReference type="PROSITE" id="PS51686"/>
    </source>
</evidence>
<organism evidence="7 8">
    <name type="scientific">Dyadobacter koreensis</name>
    <dbReference type="NCBI Taxonomy" id="408657"/>
    <lineage>
        <taxon>Bacteria</taxon>
        <taxon>Pseudomonadati</taxon>
        <taxon>Bacteroidota</taxon>
        <taxon>Cytophagia</taxon>
        <taxon>Cytophagales</taxon>
        <taxon>Spirosomataceae</taxon>
        <taxon>Dyadobacter</taxon>
    </lineage>
</organism>
<dbReference type="InterPro" id="IPR054728">
    <property type="entry name" value="RsmB-like_ferredoxin"/>
</dbReference>
<feature type="binding site" evidence="5">
    <location>
        <position position="261"/>
    </location>
    <ligand>
        <name>S-adenosyl-L-methionine</name>
        <dbReference type="ChEBI" id="CHEBI:59789"/>
    </ligand>
</feature>
<feature type="active site" description="Nucleophile" evidence="5">
    <location>
        <position position="359"/>
    </location>
</feature>
<comment type="similarity">
    <text evidence="5">Belongs to the class I-like SAM-binding methyltransferase superfamily. RsmB/NOP family.</text>
</comment>
<dbReference type="PRINTS" id="PR02008">
    <property type="entry name" value="RCMTFAMILY"/>
</dbReference>
<dbReference type="InterPro" id="IPR049560">
    <property type="entry name" value="MeTrfase_RsmB-F_NOP2_cat"/>
</dbReference>
<dbReference type="GO" id="GO:0001510">
    <property type="term" value="P:RNA methylation"/>
    <property type="evidence" value="ECO:0007669"/>
    <property type="project" value="InterPro"/>
</dbReference>
<dbReference type="Pfam" id="PF22458">
    <property type="entry name" value="RsmF-B_ferredox"/>
    <property type="match status" value="1"/>
</dbReference>
<dbReference type="InterPro" id="IPR023267">
    <property type="entry name" value="RCMT"/>
</dbReference>
<keyword evidence="2 5" id="KW-0808">Transferase</keyword>
<evidence type="ECO:0000256" key="3">
    <source>
        <dbReference type="ARBA" id="ARBA00022691"/>
    </source>
</evidence>
<dbReference type="OrthoDB" id="9810297at2"/>
<dbReference type="AlphaFoldDB" id="A0A1H6X459"/>
<evidence type="ECO:0000256" key="2">
    <source>
        <dbReference type="ARBA" id="ARBA00022679"/>
    </source>
</evidence>
<reference evidence="7 8" key="1">
    <citation type="submission" date="2016-10" db="EMBL/GenBank/DDBJ databases">
        <authorList>
            <person name="de Groot N.N."/>
        </authorList>
    </citation>
    <scope>NUCLEOTIDE SEQUENCE [LARGE SCALE GENOMIC DNA]</scope>
    <source>
        <strain evidence="7 8">DSM 19938</strain>
    </source>
</reference>
<dbReference type="PANTHER" id="PTHR22807">
    <property type="entry name" value="NOP2 YEAST -RELATED NOL1/NOP2/FMU SUN DOMAIN-CONTAINING"/>
    <property type="match status" value="1"/>
</dbReference>
<dbReference type="SUPFAM" id="SSF53335">
    <property type="entry name" value="S-adenosyl-L-methionine-dependent methyltransferases"/>
    <property type="match status" value="1"/>
</dbReference>
<dbReference type="Pfam" id="PF01189">
    <property type="entry name" value="Methyltr_RsmB-F"/>
    <property type="match status" value="1"/>
</dbReference>
<keyword evidence="8" id="KW-1185">Reference proteome</keyword>
<dbReference type="STRING" id="408657.SAMN04487995_3712"/>
<feature type="binding site" evidence="5">
    <location>
        <position position="306"/>
    </location>
    <ligand>
        <name>S-adenosyl-L-methionine</name>
        <dbReference type="ChEBI" id="CHEBI:59789"/>
    </ligand>
</feature>
<dbReference type="PANTHER" id="PTHR22807:SF53">
    <property type="entry name" value="RIBOSOMAL RNA SMALL SUBUNIT METHYLTRANSFERASE B-RELATED"/>
    <property type="match status" value="1"/>
</dbReference>
<dbReference type="InterPro" id="IPR001678">
    <property type="entry name" value="MeTrfase_RsmB-F_NOP2_dom"/>
</dbReference>
<comment type="caution">
    <text evidence="5">Lacks conserved residue(s) required for the propagation of feature annotation.</text>
</comment>
<keyword evidence="1 5" id="KW-0489">Methyltransferase</keyword>
<sequence>MKLYKGLIEATVQSLQHIFSDKQQADRVVERLLKSNPKWGARDRAFLAENIYEIVRWWRLIKFSAHLEKVTQSADFWKIVGVWQIIKPEHLQLETDNILPDWEEFADIDLEKVLIRYKEGLKTRKIAQSIPDWMDEVGEKELGDKWEKEITALNHQAPFVLRVNTLKSDLKSVISIFGEDKIETVPEIPNALVLKKRQNVAGQEGFKKGFFEVQDAGSQLIPPFMDLHPGQTVIDACAGAGGKTLQIAAILENKGNIISLDIENYKLEELQKRATRNGVKILSTGVIKSEKTIKELIDKADRLLLDVPCSGLGVLRRNPDTKWKLQPTFLATIRNTQWHILSTYSKMVKRGGKMVYATCSLLPSESENQVTRFVMEFGDKWRLIDERRTSTADEGYDGFYMALLERIK</sequence>
<keyword evidence="3 5" id="KW-0949">S-adenosyl-L-methionine</keyword>
<evidence type="ECO:0000256" key="5">
    <source>
        <dbReference type="PROSITE-ProRule" id="PRU01023"/>
    </source>
</evidence>
<dbReference type="GO" id="GO:0003723">
    <property type="term" value="F:RNA binding"/>
    <property type="evidence" value="ECO:0007669"/>
    <property type="project" value="UniProtKB-UniRule"/>
</dbReference>